<dbReference type="Pfam" id="PF06951">
    <property type="entry name" value="PLA2G12"/>
    <property type="match status" value="1"/>
</dbReference>
<reference evidence="2 3" key="1">
    <citation type="submission" date="2023-09" db="EMBL/GenBank/DDBJ databases">
        <authorList>
            <person name="Wang M."/>
        </authorList>
    </citation>
    <scope>NUCLEOTIDE SEQUENCE [LARGE SCALE GENOMIC DNA]</scope>
    <source>
        <strain evidence="2">GT-2023</strain>
        <tissue evidence="2">Liver</tissue>
    </source>
</reference>
<feature type="region of interest" description="Disordered" evidence="1">
    <location>
        <begin position="87"/>
        <end position="115"/>
    </location>
</feature>
<protein>
    <recommendedName>
        <fullName evidence="4">Group XIIB secretory phospholipase A2-like protein</fullName>
    </recommendedName>
</protein>
<dbReference type="SUPFAM" id="SSF48619">
    <property type="entry name" value="Phospholipase A2, PLA2"/>
    <property type="match status" value="1"/>
</dbReference>
<name>A0ABR3ME99_9TELE</name>
<dbReference type="PANTHER" id="PTHR12824:SF2">
    <property type="entry name" value="GROUP XIIB SECRETORY PHOSPHOLIPASE A2-LIKE PROTEIN"/>
    <property type="match status" value="1"/>
</dbReference>
<dbReference type="EMBL" id="JAYMGO010000013">
    <property type="protein sequence ID" value="KAL1263423.1"/>
    <property type="molecule type" value="Genomic_DNA"/>
</dbReference>
<dbReference type="Gene3D" id="1.20.90.10">
    <property type="entry name" value="Phospholipase A2 domain"/>
    <property type="match status" value="1"/>
</dbReference>
<gene>
    <name evidence="2" type="ORF">QQF64_006162</name>
</gene>
<feature type="compositionally biased region" description="Acidic residues" evidence="1">
    <location>
        <begin position="87"/>
        <end position="96"/>
    </location>
</feature>
<dbReference type="Proteomes" id="UP001558613">
    <property type="component" value="Unassembled WGS sequence"/>
</dbReference>
<organism evidence="2 3">
    <name type="scientific">Cirrhinus molitorella</name>
    <name type="common">mud carp</name>
    <dbReference type="NCBI Taxonomy" id="172907"/>
    <lineage>
        <taxon>Eukaryota</taxon>
        <taxon>Metazoa</taxon>
        <taxon>Chordata</taxon>
        <taxon>Craniata</taxon>
        <taxon>Vertebrata</taxon>
        <taxon>Euteleostomi</taxon>
        <taxon>Actinopterygii</taxon>
        <taxon>Neopterygii</taxon>
        <taxon>Teleostei</taxon>
        <taxon>Ostariophysi</taxon>
        <taxon>Cypriniformes</taxon>
        <taxon>Cyprinidae</taxon>
        <taxon>Labeoninae</taxon>
        <taxon>Labeonini</taxon>
        <taxon>Cirrhinus</taxon>
    </lineage>
</organism>
<feature type="region of interest" description="Disordered" evidence="1">
    <location>
        <begin position="175"/>
        <end position="197"/>
    </location>
</feature>
<proteinExistence type="predicted"/>
<sequence>MPTEVREVRLEVYLNGAFYSADSYFALDDKDVQLEFEITNVIYNLGLQSISKDRCEAAESTADIQDNECSLSAIDSNLPATLNAVEEPEVDQEELPETAGPSVEVASGKGGLDAEENSPTALRLYRSPLLLGPFRPHRIQGHIMFPRAFVLLLCISAGLAATLIQASADAAAVDSPADGSEAQAGETPDIPGNGESQADNILMADAPVEGKPQSTTQESEDYSDWGLGSIRGGFQAVNGYFDSVLELMGGRDGVCQYRCRYGKAPQPRVGYQMPEPDGCSTSLLGFQVPTSFDMGVPAMTKCCNQLDICYDTCGSNKYRCDTKFRWCLHSICADLKKSLGLIAKVEACETFADTMYNTVWTLGCRPFMNGQRAACYCEGEEKDEL</sequence>
<dbReference type="PANTHER" id="PTHR12824">
    <property type="entry name" value="GROUP XII SECRETORY PHOSPHOLIPASE A2 FAMILY MEMBER"/>
    <property type="match status" value="1"/>
</dbReference>
<evidence type="ECO:0000313" key="3">
    <source>
        <dbReference type="Proteomes" id="UP001558613"/>
    </source>
</evidence>
<evidence type="ECO:0008006" key="4">
    <source>
        <dbReference type="Google" id="ProtNLM"/>
    </source>
</evidence>
<dbReference type="InterPro" id="IPR036444">
    <property type="entry name" value="PLipase_A2_dom_sf"/>
</dbReference>
<dbReference type="InterPro" id="IPR010711">
    <property type="entry name" value="PLA2G12"/>
</dbReference>
<evidence type="ECO:0000256" key="1">
    <source>
        <dbReference type="SAM" id="MobiDB-lite"/>
    </source>
</evidence>
<accession>A0ABR3ME99</accession>
<comment type="caution">
    <text evidence="2">The sequence shown here is derived from an EMBL/GenBank/DDBJ whole genome shotgun (WGS) entry which is preliminary data.</text>
</comment>
<evidence type="ECO:0000313" key="2">
    <source>
        <dbReference type="EMBL" id="KAL1263423.1"/>
    </source>
</evidence>
<keyword evidence="3" id="KW-1185">Reference proteome</keyword>